<feature type="region of interest" description="Disordered" evidence="1">
    <location>
        <begin position="1"/>
        <end position="72"/>
    </location>
</feature>
<dbReference type="EMBL" id="JAWZYT010005336">
    <property type="protein sequence ID" value="KAK4290893.1"/>
    <property type="molecule type" value="Genomic_DNA"/>
</dbReference>
<protein>
    <submittedName>
        <fullName evidence="2">Uncharacterized protein</fullName>
    </submittedName>
</protein>
<feature type="compositionally biased region" description="Basic and acidic residues" evidence="1">
    <location>
        <begin position="63"/>
        <end position="72"/>
    </location>
</feature>
<comment type="caution">
    <text evidence="2">The sequence shown here is derived from an EMBL/GenBank/DDBJ whole genome shotgun (WGS) entry which is preliminary data.</text>
</comment>
<accession>A0AAE1NJ55</accession>
<reference evidence="2" key="1">
    <citation type="submission" date="2023-11" db="EMBL/GenBank/DDBJ databases">
        <title>Genome assemblies of two species of porcelain crab, Petrolisthes cinctipes and Petrolisthes manimaculis (Anomura: Porcellanidae).</title>
        <authorList>
            <person name="Angst P."/>
        </authorList>
    </citation>
    <scope>NUCLEOTIDE SEQUENCE</scope>
    <source>
        <strain evidence="2">PB745_02</strain>
        <tissue evidence="2">Gill</tissue>
    </source>
</reference>
<dbReference type="AlphaFoldDB" id="A0AAE1NJ55"/>
<keyword evidence="3" id="KW-1185">Reference proteome</keyword>
<feature type="compositionally biased region" description="Basic and acidic residues" evidence="1">
    <location>
        <begin position="14"/>
        <end position="27"/>
    </location>
</feature>
<evidence type="ECO:0000256" key="1">
    <source>
        <dbReference type="SAM" id="MobiDB-lite"/>
    </source>
</evidence>
<organism evidence="2 3">
    <name type="scientific">Petrolisthes manimaculis</name>
    <dbReference type="NCBI Taxonomy" id="1843537"/>
    <lineage>
        <taxon>Eukaryota</taxon>
        <taxon>Metazoa</taxon>
        <taxon>Ecdysozoa</taxon>
        <taxon>Arthropoda</taxon>
        <taxon>Crustacea</taxon>
        <taxon>Multicrustacea</taxon>
        <taxon>Malacostraca</taxon>
        <taxon>Eumalacostraca</taxon>
        <taxon>Eucarida</taxon>
        <taxon>Decapoda</taxon>
        <taxon>Pleocyemata</taxon>
        <taxon>Anomura</taxon>
        <taxon>Galatheoidea</taxon>
        <taxon>Porcellanidae</taxon>
        <taxon>Petrolisthes</taxon>
    </lineage>
</organism>
<evidence type="ECO:0000313" key="3">
    <source>
        <dbReference type="Proteomes" id="UP001292094"/>
    </source>
</evidence>
<evidence type="ECO:0000313" key="2">
    <source>
        <dbReference type="EMBL" id="KAK4290893.1"/>
    </source>
</evidence>
<name>A0AAE1NJ55_9EUCA</name>
<dbReference type="Proteomes" id="UP001292094">
    <property type="component" value="Unassembled WGS sequence"/>
</dbReference>
<sequence>MWRDGSRQAWADGGGREGRRERKREGVRITGGSTKDREEVGGGDEMSRQGGTRREGGWQAWSESRREESGNV</sequence>
<proteinExistence type="predicted"/>
<gene>
    <name evidence="2" type="ORF">Pmani_036240</name>
</gene>